<dbReference type="SMART" id="SM00483">
    <property type="entry name" value="POLXc"/>
    <property type="match status" value="1"/>
</dbReference>
<feature type="domain" description="Polymerase/histidinol phosphatase N-terminal" evidence="4">
    <location>
        <begin position="329"/>
        <end position="408"/>
    </location>
</feature>
<dbReference type="SUPFAM" id="SSF81301">
    <property type="entry name" value="Nucleotidyltransferase"/>
    <property type="match status" value="1"/>
</dbReference>
<dbReference type="InterPro" id="IPR043519">
    <property type="entry name" value="NT_sf"/>
</dbReference>
<dbReference type="Gene3D" id="1.10.150.110">
    <property type="entry name" value="DNA polymerase beta, N-terminal domain-like"/>
    <property type="match status" value="1"/>
</dbReference>
<evidence type="ECO:0000259" key="3">
    <source>
        <dbReference type="SMART" id="SM00278"/>
    </source>
</evidence>
<dbReference type="Pfam" id="PF14716">
    <property type="entry name" value="HHH_8"/>
    <property type="match status" value="1"/>
</dbReference>
<dbReference type="CDD" id="cd07436">
    <property type="entry name" value="PHP_PolX"/>
    <property type="match status" value="1"/>
</dbReference>
<keyword evidence="6" id="KW-0378">Hydrolase</keyword>
<dbReference type="Proteomes" id="UP000240608">
    <property type="component" value="Unassembled WGS sequence"/>
</dbReference>
<dbReference type="GO" id="GO:0003887">
    <property type="term" value="F:DNA-directed DNA polymerase activity"/>
    <property type="evidence" value="ECO:0007669"/>
    <property type="project" value="InterPro"/>
</dbReference>
<dbReference type="InterPro" id="IPR016195">
    <property type="entry name" value="Pol/histidinol_Pase-like"/>
</dbReference>
<dbReference type="Pfam" id="PF14520">
    <property type="entry name" value="HHH_5"/>
    <property type="match status" value="1"/>
</dbReference>
<dbReference type="AlphaFoldDB" id="A0A2T4DVP4"/>
<keyword evidence="1" id="KW-0237">DNA synthesis</keyword>
<dbReference type="NCBIfam" id="NF006375">
    <property type="entry name" value="PRK08609.1"/>
    <property type="match status" value="1"/>
</dbReference>
<dbReference type="Gene3D" id="3.20.20.140">
    <property type="entry name" value="Metal-dependent hydrolases"/>
    <property type="match status" value="1"/>
</dbReference>
<dbReference type="SUPFAM" id="SSF89550">
    <property type="entry name" value="PHP domain-like"/>
    <property type="match status" value="1"/>
</dbReference>
<organism evidence="6 7">
    <name type="scientific">Marivirga lumbricoides</name>
    <dbReference type="NCBI Taxonomy" id="1046115"/>
    <lineage>
        <taxon>Bacteria</taxon>
        <taxon>Pseudomonadati</taxon>
        <taxon>Bacteroidota</taxon>
        <taxon>Cytophagia</taxon>
        <taxon>Cytophagales</taxon>
        <taxon>Marivirgaceae</taxon>
        <taxon>Marivirga</taxon>
    </lineage>
</organism>
<dbReference type="PANTHER" id="PTHR36928">
    <property type="entry name" value="PHOSPHATASE YCDX-RELATED"/>
    <property type="match status" value="1"/>
</dbReference>
<reference evidence="6 7" key="1">
    <citation type="submission" date="2018-03" db="EMBL/GenBank/DDBJ databases">
        <title>Cross-interface Injection: A General Nanoliter Liquid Handling Method Applied to Single Cells Genome Amplification Automated Nanoliter Liquid Handling Applied to Single Cell Multiple Displacement Amplification.</title>
        <authorList>
            <person name="Yun J."/>
            <person name="Xu P."/>
            <person name="Xu J."/>
            <person name="Dai X."/>
            <person name="Wang Y."/>
            <person name="Zheng X."/>
            <person name="Cao C."/>
            <person name="Yi Q."/>
            <person name="Zhu Y."/>
            <person name="Wang L."/>
            <person name="Dong Z."/>
            <person name="Huang Y."/>
            <person name="Huang L."/>
            <person name="Du W."/>
        </authorList>
    </citation>
    <scope>NUCLEOTIDE SEQUENCE [LARGE SCALE GENOMIC DNA]</scope>
    <source>
        <strain evidence="6 7">Z-D1-2</strain>
    </source>
</reference>
<comment type="caution">
    <text evidence="6">The sequence shown here is derived from an EMBL/GenBank/DDBJ whole genome shotgun (WGS) entry which is preliminary data.</text>
</comment>
<dbReference type="InterPro" id="IPR003141">
    <property type="entry name" value="Pol/His_phosphatase_N"/>
</dbReference>
<dbReference type="SMART" id="SM00481">
    <property type="entry name" value="POLIIIAc"/>
    <property type="match status" value="1"/>
</dbReference>
<dbReference type="GO" id="GO:0042578">
    <property type="term" value="F:phosphoric ester hydrolase activity"/>
    <property type="evidence" value="ECO:0007669"/>
    <property type="project" value="TreeGrafter"/>
</dbReference>
<dbReference type="InterPro" id="IPR047967">
    <property type="entry name" value="PolX_PHP"/>
</dbReference>
<dbReference type="InterPro" id="IPR027421">
    <property type="entry name" value="DNA_pol_lamdba_lyase_dom_sf"/>
</dbReference>
<dbReference type="EMBL" id="PYVU01000003">
    <property type="protein sequence ID" value="PTB97877.1"/>
    <property type="molecule type" value="Genomic_DNA"/>
</dbReference>
<sequence>MENKYIIKLIKSTAKLMELFGENDFKIKSYNSAVFNLEKTEKRLADLSLDQLEEIEGVGKSIAKIIDEINRTQSLGYYEEMLSKTPAGILEMMKLSGFGPKKIKLIWEQLKIETLEDLITACEANKVAALKGFGDKTQEKLKESASFLIQNRYYLHYREAEKLGKILVEDIQGLSDNIKVSLTGEVRRKMEVIKPVELLVATTEVAKLRDYLRDAEELEFLEKQSGPRNLKAIHLSSGAEISIHLCKPEQFVNELFRTTASPLHLSYALEGDQSFTQLLKEKNYDSEEAIYSAAELPFIAPELREGLWEFDWAKSKKMPELLEVSELKGILHNHSTYSDGAHSLEAMAQYCKELGYEYLGISDHSKTAAYANGLQESRIKEQHKEIDLLNEKMGDFRIFKGIESDILGDGSLDYSDDVLASFDFIVASIHSQLNMDEKTATNRLIKAIANPFTTILGHPTGRLLLQRQAYPINHKAVIDACAEYGVVIEINAHPYRLDLDWRHVHYALEKGVMISVNPDAHEKAGYHDMYFGVCVGRKAGLTAEQTFNALSRSEIEKYFEKRKQQALSKA</sequence>
<evidence type="ECO:0000313" key="7">
    <source>
        <dbReference type="Proteomes" id="UP000240608"/>
    </source>
</evidence>
<evidence type="ECO:0000313" key="6">
    <source>
        <dbReference type="EMBL" id="PTB97877.1"/>
    </source>
</evidence>
<dbReference type="Gene3D" id="3.30.460.10">
    <property type="entry name" value="Beta Polymerase, domain 2"/>
    <property type="match status" value="1"/>
</dbReference>
<dbReference type="GO" id="GO:0005829">
    <property type="term" value="C:cytosol"/>
    <property type="evidence" value="ECO:0007669"/>
    <property type="project" value="TreeGrafter"/>
</dbReference>
<dbReference type="InterPro" id="IPR010996">
    <property type="entry name" value="HHH_MUS81"/>
</dbReference>
<evidence type="ECO:0000259" key="5">
    <source>
        <dbReference type="SMART" id="SM00483"/>
    </source>
</evidence>
<dbReference type="Pfam" id="PF02811">
    <property type="entry name" value="PHP"/>
    <property type="match status" value="1"/>
</dbReference>
<protein>
    <submittedName>
        <fullName evidence="6">DNA polymerase/3'-5' exonuclease PolX</fullName>
    </submittedName>
</protein>
<dbReference type="InterPro" id="IPR003583">
    <property type="entry name" value="Hlx-hairpin-Hlx_DNA-bd_motif"/>
</dbReference>
<feature type="domain" description="Helix-hairpin-helix DNA-binding motif class 1" evidence="3">
    <location>
        <begin position="90"/>
        <end position="109"/>
    </location>
</feature>
<proteinExistence type="predicted"/>
<gene>
    <name evidence="6" type="ORF">C9994_00685</name>
</gene>
<dbReference type="InterPro" id="IPR004013">
    <property type="entry name" value="PHP_dom"/>
</dbReference>
<dbReference type="InterPro" id="IPR050243">
    <property type="entry name" value="PHP_phosphatase"/>
</dbReference>
<evidence type="ECO:0000256" key="2">
    <source>
        <dbReference type="ARBA" id="ARBA00022705"/>
    </source>
</evidence>
<keyword evidence="6" id="KW-0540">Nuclease</keyword>
<dbReference type="GO" id="GO:0003677">
    <property type="term" value="F:DNA binding"/>
    <property type="evidence" value="ECO:0007669"/>
    <property type="project" value="InterPro"/>
</dbReference>
<name>A0A2T4DVP4_9BACT</name>
<dbReference type="PANTHER" id="PTHR36928:SF1">
    <property type="entry name" value="PHOSPHATASE YCDX-RELATED"/>
    <property type="match status" value="1"/>
</dbReference>
<evidence type="ECO:0000259" key="4">
    <source>
        <dbReference type="SMART" id="SM00481"/>
    </source>
</evidence>
<keyword evidence="6" id="KW-0269">Exonuclease</keyword>
<dbReference type="InterPro" id="IPR022311">
    <property type="entry name" value="PolX-like"/>
</dbReference>
<keyword evidence="2" id="KW-0235">DNA replication</keyword>
<dbReference type="Gene3D" id="1.10.150.20">
    <property type="entry name" value="5' to 3' exonuclease, C-terminal subdomain"/>
    <property type="match status" value="1"/>
</dbReference>
<dbReference type="GO" id="GO:0004527">
    <property type="term" value="F:exonuclease activity"/>
    <property type="evidence" value="ECO:0007669"/>
    <property type="project" value="UniProtKB-KW"/>
</dbReference>
<evidence type="ECO:0000256" key="1">
    <source>
        <dbReference type="ARBA" id="ARBA00022634"/>
    </source>
</evidence>
<dbReference type="GO" id="GO:0006281">
    <property type="term" value="P:DNA repair"/>
    <property type="evidence" value="ECO:0007669"/>
    <property type="project" value="InterPro"/>
</dbReference>
<dbReference type="InterPro" id="IPR002054">
    <property type="entry name" value="DNA-dir_DNA_pol_X"/>
</dbReference>
<feature type="domain" description="Helix-hairpin-helix DNA-binding motif class 1" evidence="3">
    <location>
        <begin position="125"/>
        <end position="144"/>
    </location>
</feature>
<feature type="domain" description="Helix-hairpin-helix DNA-binding motif class 1" evidence="3">
    <location>
        <begin position="50"/>
        <end position="69"/>
    </location>
</feature>
<dbReference type="FunFam" id="3.20.20.140:FF:000047">
    <property type="entry name" value="PHP domain-containing protein"/>
    <property type="match status" value="1"/>
</dbReference>
<dbReference type="SMART" id="SM00278">
    <property type="entry name" value="HhH1"/>
    <property type="match status" value="3"/>
</dbReference>
<dbReference type="PIRSF" id="PIRSF005047">
    <property type="entry name" value="UCP005047_YshC"/>
    <property type="match status" value="1"/>
</dbReference>
<feature type="domain" description="DNA-directed DNA polymerase X" evidence="5">
    <location>
        <begin position="1"/>
        <end position="305"/>
    </location>
</feature>
<accession>A0A2T4DVP4</accession>
<dbReference type="SUPFAM" id="SSF47802">
    <property type="entry name" value="DNA polymerase beta, N-terminal domain-like"/>
    <property type="match status" value="1"/>
</dbReference>
<dbReference type="GO" id="GO:0008270">
    <property type="term" value="F:zinc ion binding"/>
    <property type="evidence" value="ECO:0007669"/>
    <property type="project" value="TreeGrafter"/>
</dbReference>